<feature type="domain" description="Nucleolar protein 11 N-terminal" evidence="1">
    <location>
        <begin position="38"/>
        <end position="288"/>
    </location>
</feature>
<keyword evidence="3" id="KW-1185">Reference proteome</keyword>
<dbReference type="AlphaFoldDB" id="A0A087TQF8"/>
<dbReference type="OMA" id="HSINHET"/>
<evidence type="ECO:0000259" key="1">
    <source>
        <dbReference type="Pfam" id="PF08168"/>
    </source>
</evidence>
<feature type="non-terminal residue" evidence="2">
    <location>
        <position position="377"/>
    </location>
</feature>
<evidence type="ECO:0000313" key="2">
    <source>
        <dbReference type="EMBL" id="KFM67347.1"/>
    </source>
</evidence>
<dbReference type="Pfam" id="PF08168">
    <property type="entry name" value="NOL11_N"/>
    <property type="match status" value="1"/>
</dbReference>
<gene>
    <name evidence="2" type="ORF">X975_22914</name>
</gene>
<dbReference type="InterPro" id="IPR012584">
    <property type="entry name" value="NOL11_N"/>
</dbReference>
<dbReference type="EMBL" id="KK116288">
    <property type="protein sequence ID" value="KFM67347.1"/>
    <property type="molecule type" value="Genomic_DNA"/>
</dbReference>
<name>A0A087TQF8_STEMI</name>
<organism evidence="2 3">
    <name type="scientific">Stegodyphus mimosarum</name>
    <name type="common">African social velvet spider</name>
    <dbReference type="NCBI Taxonomy" id="407821"/>
    <lineage>
        <taxon>Eukaryota</taxon>
        <taxon>Metazoa</taxon>
        <taxon>Ecdysozoa</taxon>
        <taxon>Arthropoda</taxon>
        <taxon>Chelicerata</taxon>
        <taxon>Arachnida</taxon>
        <taxon>Araneae</taxon>
        <taxon>Araneomorphae</taxon>
        <taxon>Entelegynae</taxon>
        <taxon>Eresoidea</taxon>
        <taxon>Eresidae</taxon>
        <taxon>Stegodyphus</taxon>
    </lineage>
</organism>
<dbReference type="InterPro" id="IPR042859">
    <property type="entry name" value="NOL11"/>
</dbReference>
<accession>A0A087TQF8</accession>
<dbReference type="PANTHER" id="PTHR15633">
    <property type="entry name" value="NUCLEOLAR PROTEIN 11"/>
    <property type="match status" value="1"/>
</dbReference>
<protein>
    <submittedName>
        <fullName evidence="2">Nucleolar protein 11-like protein</fullName>
    </submittedName>
</protein>
<reference evidence="2 3" key="1">
    <citation type="submission" date="2013-11" db="EMBL/GenBank/DDBJ databases">
        <title>Genome sequencing of Stegodyphus mimosarum.</title>
        <authorList>
            <person name="Bechsgaard J."/>
        </authorList>
    </citation>
    <scope>NUCLEOTIDE SEQUENCE [LARGE SCALE GENOMIC DNA]</scope>
</reference>
<dbReference type="GO" id="GO:0030490">
    <property type="term" value="P:maturation of SSU-rRNA"/>
    <property type="evidence" value="ECO:0007669"/>
    <property type="project" value="InterPro"/>
</dbReference>
<dbReference type="GO" id="GO:0005730">
    <property type="term" value="C:nucleolus"/>
    <property type="evidence" value="ECO:0007669"/>
    <property type="project" value="TreeGrafter"/>
</dbReference>
<dbReference type="OrthoDB" id="6502630at2759"/>
<evidence type="ECO:0000313" key="3">
    <source>
        <dbReference type="Proteomes" id="UP000054359"/>
    </source>
</evidence>
<dbReference type="PANTHER" id="PTHR15633:SF2">
    <property type="entry name" value="NUCLEOLAR PROTEIN 11"/>
    <property type="match status" value="1"/>
</dbReference>
<dbReference type="Proteomes" id="UP000054359">
    <property type="component" value="Unassembled WGS sequence"/>
</dbReference>
<sequence>MTKFYEELVYSFIRITKYHCLPITFGKDHLWVNIGQNSVAKVKDGKLIHSWTLRQPHVFTCPVIFNGAEEILSCIIDNNTLIEWSAAADTLQGAAKTEFQENVFCLLDVPEQKPVILFNSGKYVYSSDNSEPSGRTLFGEEEELIWADAATCESDLKVICVSYKKKTKQYKLHCLSLNKDDRNSTHYFHQVLSHNTADLKNWCLSKINSNFYTIWSDGVLLSHRTDNNIEATPVLLIPEIEENTLLAIVVIDSSHIAVAKAGSKSKEISLEIWDSKFSALKARKLLKATHFDYHQVSTVNSTAFLPSSEGLVAAAFHVEKSTLASVVGKSIAVSPNTKEFSWNEGKLVPASQISNTKNVDIVSEESSFDKTELLALR</sequence>
<dbReference type="GO" id="GO:0003723">
    <property type="term" value="F:RNA binding"/>
    <property type="evidence" value="ECO:0007669"/>
    <property type="project" value="TreeGrafter"/>
</dbReference>
<dbReference type="STRING" id="407821.A0A087TQF8"/>
<proteinExistence type="predicted"/>